<dbReference type="EMBL" id="AUZX01002994">
    <property type="protein sequence ID" value="EQD75149.1"/>
    <property type="molecule type" value="Genomic_DNA"/>
</dbReference>
<name>T1D0W6_9ZZZZ</name>
<evidence type="ECO:0000313" key="1">
    <source>
        <dbReference type="EMBL" id="EQD75149.1"/>
    </source>
</evidence>
<proteinExistence type="predicted"/>
<reference evidence="1" key="2">
    <citation type="journal article" date="2014" name="ISME J.">
        <title>Microbial stratification in low pH oxic and suboxic macroscopic growths along an acid mine drainage.</title>
        <authorList>
            <person name="Mendez-Garcia C."/>
            <person name="Mesa V."/>
            <person name="Sprenger R.R."/>
            <person name="Richter M."/>
            <person name="Diez M.S."/>
            <person name="Solano J."/>
            <person name="Bargiela R."/>
            <person name="Golyshina O.V."/>
            <person name="Manteca A."/>
            <person name="Ramos J.L."/>
            <person name="Gallego J.R."/>
            <person name="Llorente I."/>
            <person name="Martins Dos Santos V.A."/>
            <person name="Jensen O.N."/>
            <person name="Pelaez A.I."/>
            <person name="Sanchez J."/>
            <person name="Ferrer M."/>
        </authorList>
    </citation>
    <scope>NUCLEOTIDE SEQUENCE</scope>
</reference>
<accession>T1D0W6</accession>
<organism evidence="1">
    <name type="scientific">mine drainage metagenome</name>
    <dbReference type="NCBI Taxonomy" id="410659"/>
    <lineage>
        <taxon>unclassified sequences</taxon>
        <taxon>metagenomes</taxon>
        <taxon>ecological metagenomes</taxon>
    </lineage>
</organism>
<gene>
    <name evidence="1" type="ORF">B1A_04113</name>
</gene>
<dbReference type="PIRSF" id="PIRSF039032">
    <property type="entry name" value="HigB-2"/>
    <property type="match status" value="1"/>
</dbReference>
<dbReference type="InterPro" id="IPR009387">
    <property type="entry name" value="HigB-2"/>
</dbReference>
<reference evidence="1" key="1">
    <citation type="submission" date="2013-08" db="EMBL/GenBank/DDBJ databases">
        <authorList>
            <person name="Mendez C."/>
            <person name="Richter M."/>
            <person name="Ferrer M."/>
            <person name="Sanchez J."/>
        </authorList>
    </citation>
    <scope>NUCLEOTIDE SEQUENCE</scope>
</reference>
<comment type="caution">
    <text evidence="1">The sequence shown here is derived from an EMBL/GenBank/DDBJ whole genome shotgun (WGS) entry which is preliminary data.</text>
</comment>
<dbReference type="Pfam" id="PF06296">
    <property type="entry name" value="RelE"/>
    <property type="match status" value="1"/>
</dbReference>
<dbReference type="AlphaFoldDB" id="T1D0W6"/>
<protein>
    <submittedName>
        <fullName evidence="1">RelE-like Cytotoxic translational repressor of toxin-antitoxin stability system</fullName>
    </submittedName>
</protein>
<sequence>MDYTAHMYQTIAELSTFSSAAQSLLSEDERRELISYLAQQPKAGVLIQGTGGVRKLRWAKGNRGKSAGVRVIYYFYDERIPLYLLTVFGKNDRANLSQAERNGLNNLVDQLVSVALGG</sequence>